<dbReference type="PANTHER" id="PTHR36172:SF1">
    <property type="entry name" value="RESOLVASE-RELATED"/>
    <property type="match status" value="1"/>
</dbReference>
<dbReference type="InterPro" id="IPR036162">
    <property type="entry name" value="Resolvase-like_N_sf"/>
</dbReference>
<comment type="caution">
    <text evidence="2">The sequence shown here is derived from an EMBL/GenBank/DDBJ whole genome shotgun (WGS) entry which is preliminary data.</text>
</comment>
<evidence type="ECO:0000313" key="3">
    <source>
        <dbReference type="Proteomes" id="UP000655287"/>
    </source>
</evidence>
<keyword evidence="3" id="KW-1185">Reference proteome</keyword>
<reference evidence="2" key="1">
    <citation type="submission" date="2021-01" db="EMBL/GenBank/DDBJ databases">
        <title>Whole genome shotgun sequence of Sphaerisporangium rufum NBRC 109079.</title>
        <authorList>
            <person name="Komaki H."/>
            <person name="Tamura T."/>
        </authorList>
    </citation>
    <scope>NUCLEOTIDE SEQUENCE</scope>
    <source>
        <strain evidence="2">NBRC 109079</strain>
    </source>
</reference>
<sequence>MRLLKRLLADPGVSVIVVEHRDRLARFGVEYIEAALSAQGRMVRVVDDGEVEDDLVRDMTDVLTWFCARLYGRRAARDRAEKALAAAAEDAG</sequence>
<dbReference type="PANTHER" id="PTHR36172">
    <property type="match status" value="1"/>
</dbReference>
<evidence type="ECO:0000259" key="1">
    <source>
        <dbReference type="Pfam" id="PF00239"/>
    </source>
</evidence>
<evidence type="ECO:0000313" key="2">
    <source>
        <dbReference type="EMBL" id="GII79326.1"/>
    </source>
</evidence>
<dbReference type="AlphaFoldDB" id="A0A919R429"/>
<dbReference type="Gene3D" id="3.40.50.1390">
    <property type="entry name" value="Resolvase, N-terminal catalytic domain"/>
    <property type="match status" value="1"/>
</dbReference>
<dbReference type="Gene3D" id="1.10.287.2170">
    <property type="match status" value="1"/>
</dbReference>
<dbReference type="InterPro" id="IPR006119">
    <property type="entry name" value="Resolv_N"/>
</dbReference>
<dbReference type="SUPFAM" id="SSF53041">
    <property type="entry name" value="Resolvase-like"/>
    <property type="match status" value="1"/>
</dbReference>
<dbReference type="GO" id="GO:0000150">
    <property type="term" value="F:DNA strand exchange activity"/>
    <property type="evidence" value="ECO:0007669"/>
    <property type="project" value="InterPro"/>
</dbReference>
<dbReference type="InterPro" id="IPR051491">
    <property type="entry name" value="Recombinase/Transposase-rel"/>
</dbReference>
<dbReference type="Pfam" id="PF00239">
    <property type="entry name" value="Resolvase"/>
    <property type="match status" value="1"/>
</dbReference>
<organism evidence="2 3">
    <name type="scientific">Sphaerisporangium rufum</name>
    <dbReference type="NCBI Taxonomy" id="1381558"/>
    <lineage>
        <taxon>Bacteria</taxon>
        <taxon>Bacillati</taxon>
        <taxon>Actinomycetota</taxon>
        <taxon>Actinomycetes</taxon>
        <taxon>Streptosporangiales</taxon>
        <taxon>Streptosporangiaceae</taxon>
        <taxon>Sphaerisporangium</taxon>
    </lineage>
</organism>
<dbReference type="EMBL" id="BOOU01000058">
    <property type="protein sequence ID" value="GII79326.1"/>
    <property type="molecule type" value="Genomic_DNA"/>
</dbReference>
<name>A0A919R429_9ACTN</name>
<feature type="domain" description="Resolvase/invertase-type recombinase catalytic" evidence="1">
    <location>
        <begin position="2"/>
        <end position="89"/>
    </location>
</feature>
<dbReference type="Proteomes" id="UP000655287">
    <property type="component" value="Unassembled WGS sequence"/>
</dbReference>
<dbReference type="GO" id="GO:0003677">
    <property type="term" value="F:DNA binding"/>
    <property type="evidence" value="ECO:0007669"/>
    <property type="project" value="InterPro"/>
</dbReference>
<proteinExistence type="predicted"/>
<accession>A0A919R429</accession>
<gene>
    <name evidence="2" type="ORF">Sru01_43080</name>
</gene>
<protein>
    <recommendedName>
        <fullName evidence="1">Resolvase/invertase-type recombinase catalytic domain-containing protein</fullName>
    </recommendedName>
</protein>